<organism evidence="1 3">
    <name type="scientific">Paenibacillus melissococcoides</name>
    <dbReference type="NCBI Taxonomy" id="2912268"/>
    <lineage>
        <taxon>Bacteria</taxon>
        <taxon>Bacillati</taxon>
        <taxon>Bacillota</taxon>
        <taxon>Bacilli</taxon>
        <taxon>Bacillales</taxon>
        <taxon>Paenibacillaceae</taxon>
        <taxon>Paenibacillus</taxon>
    </lineage>
</organism>
<sequence length="127" mass="14419">MRVKAKVTINQGAIKQLAEAQKQALEMTAEAVKSDIVTSAVVPKQTGELERSGHVDTSQLSQGKVKIVFDTPYARRLYWHPEYNFRSDKNPNAQGKWMERYHAGDKRKFVEEVYARLLKTAAKGLIK</sequence>
<proteinExistence type="predicted"/>
<dbReference type="Pfam" id="PF11114">
    <property type="entry name" value="Minor_capsid_2"/>
    <property type="match status" value="1"/>
</dbReference>
<evidence type="ECO:0000313" key="2">
    <source>
        <dbReference type="EMBL" id="CAH8249023.1"/>
    </source>
</evidence>
<evidence type="ECO:0000313" key="1">
    <source>
        <dbReference type="EMBL" id="CAH8246855.1"/>
    </source>
</evidence>
<name>A0ABM9G565_9BACL</name>
<keyword evidence="3" id="KW-1185">Reference proteome</keyword>
<reference evidence="1" key="1">
    <citation type="submission" date="2022-06" db="EMBL/GenBank/DDBJ databases">
        <authorList>
            <person name="Dietemann V."/>
            <person name="Ory F."/>
            <person name="Dainat B."/>
            <person name="Oberhansli S."/>
        </authorList>
    </citation>
    <scope>NUCLEOTIDE SEQUENCE</scope>
    <source>
        <strain evidence="1">Ena-SAMPLE-TAB-26-04-2022-14:26:32:270-5432</strain>
    </source>
</reference>
<dbReference type="InterPro" id="IPR021080">
    <property type="entry name" value="Minor_capsid_protein"/>
</dbReference>
<dbReference type="RefSeq" id="WP_213429995.1">
    <property type="nucleotide sequence ID" value="NZ_AP031286.1"/>
</dbReference>
<protein>
    <submittedName>
        <fullName evidence="1">Minor capsid protein</fullName>
    </submittedName>
</protein>
<gene>
    <name evidence="1" type="ORF">WJ0W_004087</name>
    <name evidence="2" type="ORF">WJ0W_006210</name>
</gene>
<dbReference type="EMBL" id="CALYLO010000014">
    <property type="protein sequence ID" value="CAH8249023.1"/>
    <property type="molecule type" value="Genomic_DNA"/>
</dbReference>
<evidence type="ECO:0000313" key="3">
    <source>
        <dbReference type="Proteomes" id="UP001154322"/>
    </source>
</evidence>
<dbReference type="Proteomes" id="UP001154322">
    <property type="component" value="Unassembled WGS sequence"/>
</dbReference>
<dbReference type="EMBL" id="CALYLO010000005">
    <property type="protein sequence ID" value="CAH8246855.1"/>
    <property type="molecule type" value="Genomic_DNA"/>
</dbReference>
<accession>A0ABM9G565</accession>
<comment type="caution">
    <text evidence="1">The sequence shown here is derived from an EMBL/GenBank/DDBJ whole genome shotgun (WGS) entry which is preliminary data.</text>
</comment>